<reference evidence="1" key="1">
    <citation type="journal article" date="2023" name="G3 (Bethesda)">
        <title>Whole genome assembly and annotation of the endangered Caribbean coral Acropora cervicornis.</title>
        <authorList>
            <person name="Selwyn J.D."/>
            <person name="Vollmer S.V."/>
        </authorList>
    </citation>
    <scope>NUCLEOTIDE SEQUENCE</scope>
    <source>
        <strain evidence="1">K2</strain>
    </source>
</reference>
<keyword evidence="3" id="KW-1185">Reference proteome</keyword>
<dbReference type="EMBL" id="JARQWQ010000047">
    <property type="protein sequence ID" value="KAK2557824.1"/>
    <property type="molecule type" value="Genomic_DNA"/>
</dbReference>
<organism evidence="1 3">
    <name type="scientific">Acropora cervicornis</name>
    <name type="common">Staghorn coral</name>
    <dbReference type="NCBI Taxonomy" id="6130"/>
    <lineage>
        <taxon>Eukaryota</taxon>
        <taxon>Metazoa</taxon>
        <taxon>Cnidaria</taxon>
        <taxon>Anthozoa</taxon>
        <taxon>Hexacorallia</taxon>
        <taxon>Scleractinia</taxon>
        <taxon>Astrocoeniina</taxon>
        <taxon>Acroporidae</taxon>
        <taxon>Acropora</taxon>
    </lineage>
</organism>
<dbReference type="Proteomes" id="UP001249851">
    <property type="component" value="Unassembled WGS sequence"/>
</dbReference>
<comment type="caution">
    <text evidence="1">The sequence shown here is derived from an EMBL/GenBank/DDBJ whole genome shotgun (WGS) entry which is preliminary data.</text>
</comment>
<name>A0AAD9V1G6_ACRCE</name>
<evidence type="ECO:0000313" key="3">
    <source>
        <dbReference type="Proteomes" id="UP001249851"/>
    </source>
</evidence>
<dbReference type="AlphaFoldDB" id="A0AAD9V1G6"/>
<feature type="non-terminal residue" evidence="1">
    <location>
        <position position="204"/>
    </location>
</feature>
<evidence type="ECO:0000313" key="1">
    <source>
        <dbReference type="EMBL" id="KAK2557824.1"/>
    </source>
</evidence>
<protein>
    <submittedName>
        <fullName evidence="1">Uncharacterized protein</fullName>
    </submittedName>
</protein>
<reference evidence="1" key="2">
    <citation type="journal article" date="2023" name="Science">
        <title>Genomic signatures of disease resistance in endangered staghorn corals.</title>
        <authorList>
            <person name="Vollmer S.V."/>
            <person name="Selwyn J.D."/>
            <person name="Despard B.A."/>
            <person name="Roesel C.L."/>
        </authorList>
    </citation>
    <scope>NUCLEOTIDE SEQUENCE</scope>
    <source>
        <strain evidence="1">K2</strain>
    </source>
</reference>
<dbReference type="EMBL" id="JARQWQ010000005">
    <property type="protein sequence ID" value="KAK2571677.1"/>
    <property type="molecule type" value="Genomic_DNA"/>
</dbReference>
<gene>
    <name evidence="2" type="ORF">P5673_003051</name>
    <name evidence="1" type="ORF">P5673_019795</name>
</gene>
<evidence type="ECO:0000313" key="2">
    <source>
        <dbReference type="EMBL" id="KAK2571677.1"/>
    </source>
</evidence>
<sequence>MEVMAKSLKLAWISRFLSTDVLSRKENWKAIPYHLFGEYGGLNFLLRCNYEKNFFNQIDFPPFYQQILWYFLELKTLYESDIGQEMILFNNKEILVGNRPFFLKDWFDLGIVSIQDVLRENGKFLSFQEFQQIYKIKCNFLNYYQVNFQLSPSLSINLTKMKNKDYYWLFVKKSTPLVTTLSKWERELSSNDILWKNYFKQIKF</sequence>
<accession>A0AAD9V1G6</accession>
<proteinExistence type="predicted"/>